<evidence type="ECO:0000256" key="3">
    <source>
        <dbReference type="ARBA" id="ARBA00018706"/>
    </source>
</evidence>
<evidence type="ECO:0000259" key="10">
    <source>
        <dbReference type="Pfam" id="PF16575"/>
    </source>
</evidence>
<feature type="compositionally biased region" description="Low complexity" evidence="9">
    <location>
        <begin position="24"/>
        <end position="36"/>
    </location>
</feature>
<protein>
    <recommendedName>
        <fullName evidence="4">Polynucleotide 5'-hydroxyl-kinase GRC3</fullName>
    </recommendedName>
    <alternativeName>
        <fullName evidence="3">Polynucleotide 5'-hydroxyl-kinase grc3</fullName>
    </alternativeName>
</protein>
<dbReference type="GeneID" id="63849291"/>
<evidence type="ECO:0000256" key="5">
    <source>
        <dbReference type="ARBA" id="ARBA00022679"/>
    </source>
</evidence>
<dbReference type="GO" id="GO:0005524">
    <property type="term" value="F:ATP binding"/>
    <property type="evidence" value="ECO:0007669"/>
    <property type="project" value="UniProtKB-KW"/>
</dbReference>
<dbReference type="Proteomes" id="UP000800039">
    <property type="component" value="Unassembled WGS sequence"/>
</dbReference>
<dbReference type="Pfam" id="PF16575">
    <property type="entry name" value="CLP1_P"/>
    <property type="match status" value="1"/>
</dbReference>
<dbReference type="EMBL" id="ML976617">
    <property type="protein sequence ID" value="KAF1843805.1"/>
    <property type="molecule type" value="Genomic_DNA"/>
</dbReference>
<name>A0A9P4GEM5_9PLEO</name>
<keyword evidence="6" id="KW-0547">Nucleotide-binding</keyword>
<organism evidence="11 12">
    <name type="scientific">Cucurbitaria berberidis CBS 394.84</name>
    <dbReference type="NCBI Taxonomy" id="1168544"/>
    <lineage>
        <taxon>Eukaryota</taxon>
        <taxon>Fungi</taxon>
        <taxon>Dikarya</taxon>
        <taxon>Ascomycota</taxon>
        <taxon>Pezizomycotina</taxon>
        <taxon>Dothideomycetes</taxon>
        <taxon>Pleosporomycetidae</taxon>
        <taxon>Pleosporales</taxon>
        <taxon>Pleosporineae</taxon>
        <taxon>Cucurbitariaceae</taxon>
        <taxon>Cucurbitaria</taxon>
    </lineage>
</organism>
<gene>
    <name evidence="11" type="ORF">K460DRAFT_357487</name>
</gene>
<evidence type="ECO:0000256" key="2">
    <source>
        <dbReference type="ARBA" id="ARBA00011003"/>
    </source>
</evidence>
<accession>A0A9P4GEM5</accession>
<sequence length="673" mass="74281">MSGKRKRDEGTSSGTVAGRKPLSAIAAARLRAGAAAEGSTTPEITHEPVLAPSSLPPESPESGSGYGEPELGNKEEGEEEEETHAIIKRNFKLCNWRNESQNILSDTESELTINLNKHTTIALIGCFEFKVIRGAININGANIGALSRDAQKGVVHRAFVPSTHPILKIRGLDGTNHVQFMSCKEAVPIAENSPLFANIWNAEFVTRSFSIITESDADPLSRILTPEVTPEGWIRAIEDCTSTSSITLVTGSPNSGKSTFAGRLLNRYLTGFGKTARPVPAVYYLDLDPGKPEYTTSGQISLVLVRDIKLSPRFAHPATVSDIASSKADEVIRAHPIPTNLTNYADYYHTCIEDLFLSYRTLASRDTSLPLIINTPGFLYASRFDMLNKLLLRFKPHNIIHLGNTQATDTETATKMNSLQTISSHYRSTIHEIIAQPPLSIPARTDVEMNAMHMQSYFHINTTSTKPGKPRKLSWAPEPLSHLVPWEFCYQETIERSQDIVGFTMYTEPIEPTSLMTTLNGSIIQIVQSNSSTIPSPYTDLPRSSGHGIPYFPKSECTGMVEPLDPRTSKLICTAMIRGFDPDKKVVQVLVPKTQEALFYNLSPERTVFVGGCCDIPEWAYLEDTPGTKGVDQFAASSLEIEPKDGPLWVEKESTMEDMGYLNTVRRVRKFQT</sequence>
<proteinExistence type="inferred from homology"/>
<dbReference type="PANTHER" id="PTHR12755">
    <property type="entry name" value="CLEAVAGE/POLYADENYLATION FACTOR IA SUBUNIT CLP1P"/>
    <property type="match status" value="1"/>
</dbReference>
<evidence type="ECO:0000256" key="1">
    <source>
        <dbReference type="ARBA" id="ARBA00003798"/>
    </source>
</evidence>
<evidence type="ECO:0000256" key="8">
    <source>
        <dbReference type="ARBA" id="ARBA00022840"/>
    </source>
</evidence>
<keyword evidence="12" id="KW-1185">Reference proteome</keyword>
<feature type="compositionally biased region" description="Basic and acidic residues" evidence="9">
    <location>
        <begin position="1"/>
        <end position="10"/>
    </location>
</feature>
<evidence type="ECO:0000256" key="7">
    <source>
        <dbReference type="ARBA" id="ARBA00022777"/>
    </source>
</evidence>
<comment type="similarity">
    <text evidence="2">Belongs to the Clp1 family. NOL9/GRC3 subfamily.</text>
</comment>
<evidence type="ECO:0000256" key="4">
    <source>
        <dbReference type="ARBA" id="ARBA00019824"/>
    </source>
</evidence>
<dbReference type="OrthoDB" id="4054781at2759"/>
<dbReference type="InterPro" id="IPR027417">
    <property type="entry name" value="P-loop_NTPase"/>
</dbReference>
<dbReference type="RefSeq" id="XP_040786368.1">
    <property type="nucleotide sequence ID" value="XM_040932039.1"/>
</dbReference>
<evidence type="ECO:0000256" key="6">
    <source>
        <dbReference type="ARBA" id="ARBA00022741"/>
    </source>
</evidence>
<dbReference type="Gene3D" id="3.40.50.300">
    <property type="entry name" value="P-loop containing nucleotide triphosphate hydrolases"/>
    <property type="match status" value="1"/>
</dbReference>
<keyword evidence="5" id="KW-0808">Transferase</keyword>
<dbReference type="InterPro" id="IPR045116">
    <property type="entry name" value="Clp1/Grc3"/>
</dbReference>
<dbReference type="SUPFAM" id="SSF52540">
    <property type="entry name" value="P-loop containing nucleoside triphosphate hydrolases"/>
    <property type="match status" value="1"/>
</dbReference>
<comment type="function">
    <text evidence="1">Polynucleotide 5'-kinase involved in rRNA processing.</text>
</comment>
<evidence type="ECO:0000256" key="9">
    <source>
        <dbReference type="SAM" id="MobiDB-lite"/>
    </source>
</evidence>
<dbReference type="GO" id="GO:0051731">
    <property type="term" value="F:polynucleotide 5'-hydroxyl-kinase activity"/>
    <property type="evidence" value="ECO:0007669"/>
    <property type="project" value="InterPro"/>
</dbReference>
<dbReference type="InterPro" id="IPR032319">
    <property type="entry name" value="CLP1_P"/>
</dbReference>
<keyword evidence="8" id="KW-0067">ATP-binding</keyword>
<feature type="compositionally biased region" description="Low complexity" evidence="9">
    <location>
        <begin position="60"/>
        <end position="70"/>
    </location>
</feature>
<dbReference type="GO" id="GO:0005634">
    <property type="term" value="C:nucleus"/>
    <property type="evidence" value="ECO:0007669"/>
    <property type="project" value="TreeGrafter"/>
</dbReference>
<feature type="region of interest" description="Disordered" evidence="9">
    <location>
        <begin position="1"/>
        <end position="83"/>
    </location>
</feature>
<evidence type="ECO:0000313" key="11">
    <source>
        <dbReference type="EMBL" id="KAF1843805.1"/>
    </source>
</evidence>
<dbReference type="AlphaFoldDB" id="A0A9P4GEM5"/>
<evidence type="ECO:0000313" key="12">
    <source>
        <dbReference type="Proteomes" id="UP000800039"/>
    </source>
</evidence>
<reference evidence="11" key="1">
    <citation type="submission" date="2020-01" db="EMBL/GenBank/DDBJ databases">
        <authorList>
            <consortium name="DOE Joint Genome Institute"/>
            <person name="Haridas S."/>
            <person name="Albert R."/>
            <person name="Binder M."/>
            <person name="Bloem J."/>
            <person name="Labutti K."/>
            <person name="Salamov A."/>
            <person name="Andreopoulos B."/>
            <person name="Baker S.E."/>
            <person name="Barry K."/>
            <person name="Bills G."/>
            <person name="Bluhm B.H."/>
            <person name="Cannon C."/>
            <person name="Castanera R."/>
            <person name="Culley D.E."/>
            <person name="Daum C."/>
            <person name="Ezra D."/>
            <person name="Gonzalez J.B."/>
            <person name="Henrissat B."/>
            <person name="Kuo A."/>
            <person name="Liang C."/>
            <person name="Lipzen A."/>
            <person name="Lutzoni F."/>
            <person name="Magnuson J."/>
            <person name="Mondo S."/>
            <person name="Nolan M."/>
            <person name="Ohm R."/>
            <person name="Pangilinan J."/>
            <person name="Park H.-J."/>
            <person name="Ramirez L."/>
            <person name="Alfaro M."/>
            <person name="Sun H."/>
            <person name="Tritt A."/>
            <person name="Yoshinaga Y."/>
            <person name="Zwiers L.-H."/>
            <person name="Turgeon B.G."/>
            <person name="Goodwin S.B."/>
            <person name="Spatafora J.W."/>
            <person name="Crous P.W."/>
            <person name="Grigoriev I.V."/>
        </authorList>
    </citation>
    <scope>NUCLEOTIDE SEQUENCE</scope>
    <source>
        <strain evidence="11">CBS 394.84</strain>
    </source>
</reference>
<dbReference type="PANTHER" id="PTHR12755:SF3">
    <property type="entry name" value="POLYNUCLEOTIDE 5'-HYDROXYL-KINASE NOL9"/>
    <property type="match status" value="1"/>
</dbReference>
<feature type="domain" description="Clp1 P-loop" evidence="10">
    <location>
        <begin position="251"/>
        <end position="423"/>
    </location>
</feature>
<comment type="caution">
    <text evidence="11">The sequence shown here is derived from an EMBL/GenBank/DDBJ whole genome shotgun (WGS) entry which is preliminary data.</text>
</comment>
<keyword evidence="7" id="KW-0418">Kinase</keyword>
<dbReference type="GO" id="GO:0000448">
    <property type="term" value="P:cleavage in ITS2 between 5.8S rRNA and LSU-rRNA of tricistronic rRNA transcript (SSU-rRNA, 5.8S rRNA, LSU-rRNA)"/>
    <property type="evidence" value="ECO:0007669"/>
    <property type="project" value="TreeGrafter"/>
</dbReference>